<organism evidence="1 2">
    <name type="scientific">Ameiurus melas</name>
    <name type="common">Black bullhead</name>
    <name type="synonym">Silurus melas</name>
    <dbReference type="NCBI Taxonomy" id="219545"/>
    <lineage>
        <taxon>Eukaryota</taxon>
        <taxon>Metazoa</taxon>
        <taxon>Chordata</taxon>
        <taxon>Craniata</taxon>
        <taxon>Vertebrata</taxon>
        <taxon>Euteleostomi</taxon>
        <taxon>Actinopterygii</taxon>
        <taxon>Neopterygii</taxon>
        <taxon>Teleostei</taxon>
        <taxon>Ostariophysi</taxon>
        <taxon>Siluriformes</taxon>
        <taxon>Ictaluridae</taxon>
        <taxon>Ameiurus</taxon>
    </lineage>
</organism>
<sequence>MHHVHYLDPSYATMLVSVVLPSSSASTISQVRSQIMRLQVKSDGSVFDPAVQSSILDQIKQKLKENGMLENTTVTWKVQPDGNIFHKKRDDL</sequence>
<proteinExistence type="predicted"/>
<accession>A0A7J5ZNZ1</accession>
<evidence type="ECO:0000313" key="1">
    <source>
        <dbReference type="EMBL" id="KAF4071327.1"/>
    </source>
</evidence>
<dbReference type="EMBL" id="JAAGNN010000027">
    <property type="protein sequence ID" value="KAF4071327.1"/>
    <property type="molecule type" value="Genomic_DNA"/>
</dbReference>
<evidence type="ECO:0000313" key="2">
    <source>
        <dbReference type="Proteomes" id="UP000593565"/>
    </source>
</evidence>
<name>A0A7J5ZNZ1_AMEME</name>
<gene>
    <name evidence="1" type="ORF">AMELA_G00271920</name>
</gene>
<reference evidence="1 2" key="1">
    <citation type="submission" date="2020-02" db="EMBL/GenBank/DDBJ databases">
        <title>A chromosome-scale genome assembly of the black bullhead catfish (Ameiurus melas).</title>
        <authorList>
            <person name="Wen M."/>
            <person name="Zham M."/>
            <person name="Cabau C."/>
            <person name="Klopp C."/>
            <person name="Donnadieu C."/>
            <person name="Roques C."/>
            <person name="Bouchez O."/>
            <person name="Lampietro C."/>
            <person name="Jouanno E."/>
            <person name="Herpin A."/>
            <person name="Louis A."/>
            <person name="Berthelot C."/>
            <person name="Parey E."/>
            <person name="Roest-Crollius H."/>
            <person name="Braasch I."/>
            <person name="Postlethwait J."/>
            <person name="Robinson-Rechavi M."/>
            <person name="Echchiki A."/>
            <person name="Begum T."/>
            <person name="Montfort J."/>
            <person name="Schartl M."/>
            <person name="Bobe J."/>
            <person name="Guiguen Y."/>
        </authorList>
    </citation>
    <scope>NUCLEOTIDE SEQUENCE [LARGE SCALE GENOMIC DNA]</scope>
    <source>
        <strain evidence="1">M_S1</strain>
        <tissue evidence="1">Blood</tissue>
    </source>
</reference>
<dbReference type="AlphaFoldDB" id="A0A7J5ZNZ1"/>
<comment type="caution">
    <text evidence="1">The sequence shown here is derived from an EMBL/GenBank/DDBJ whole genome shotgun (WGS) entry which is preliminary data.</text>
</comment>
<dbReference type="Proteomes" id="UP000593565">
    <property type="component" value="Unassembled WGS sequence"/>
</dbReference>
<keyword evidence="2" id="KW-1185">Reference proteome</keyword>
<protein>
    <submittedName>
        <fullName evidence="1">Uncharacterized protein</fullName>
    </submittedName>
</protein>